<protein>
    <submittedName>
        <fullName evidence="2">NAD-dependent epimerase/dehydratase</fullName>
    </submittedName>
</protein>
<dbReference type="InterPro" id="IPR001509">
    <property type="entry name" value="Epimerase_deHydtase"/>
</dbReference>
<dbReference type="Pfam" id="PF01370">
    <property type="entry name" value="Epimerase"/>
    <property type="match status" value="1"/>
</dbReference>
<dbReference type="EMBL" id="FLQX01000010">
    <property type="protein sequence ID" value="SBT03585.1"/>
    <property type="molecule type" value="Genomic_DNA"/>
</dbReference>
<organism evidence="2 3">
    <name type="scientific">Candidatus Accumulibacter aalborgensis</name>
    <dbReference type="NCBI Taxonomy" id="1860102"/>
    <lineage>
        <taxon>Bacteria</taxon>
        <taxon>Pseudomonadati</taxon>
        <taxon>Pseudomonadota</taxon>
        <taxon>Betaproteobacteria</taxon>
        <taxon>Candidatus Accumulibacter</taxon>
    </lineage>
</organism>
<dbReference type="SUPFAM" id="SSF51735">
    <property type="entry name" value="NAD(P)-binding Rossmann-fold domains"/>
    <property type="match status" value="1"/>
</dbReference>
<dbReference type="GO" id="GO:0005737">
    <property type="term" value="C:cytoplasm"/>
    <property type="evidence" value="ECO:0007669"/>
    <property type="project" value="TreeGrafter"/>
</dbReference>
<dbReference type="STRING" id="1860102.ACCAA_1070017"/>
<accession>A0A1A8XEI3</accession>
<sequence>MRGALWGSCVADVEIRHPVAVIGASSLVGEALLFLLQQSPWPAAAFSRSAAAHAGSPVDWRQLPVSGGLSGRDTVPGSDDKLPLWICVAPIWVLPEHFALLDAHGARRVVALSSTSRFTKSGSSDSQEQSVAERLAEAEARLQAWAEARGVEWVVLRPTLIYGLGRDKNIVEIARCIRRFGFFPVFGRADGLRQPIHAQDVAGACLAALQAVDVANRAYNISGGETLPYREMVVRVFAALGCPPRLLAVPLPAFRVAVSLLHCLPRYRHWSSAMAERMNQDLVFDHHDAQRDFAFEPRAFVLSQEDVA</sequence>
<dbReference type="InterPro" id="IPR051783">
    <property type="entry name" value="NAD(P)-dependent_oxidoreduct"/>
</dbReference>
<name>A0A1A8XEI3_9PROT</name>
<evidence type="ECO:0000313" key="2">
    <source>
        <dbReference type="EMBL" id="SBT03585.1"/>
    </source>
</evidence>
<dbReference type="Proteomes" id="UP000199169">
    <property type="component" value="Unassembled WGS sequence"/>
</dbReference>
<feature type="domain" description="NAD-dependent epimerase/dehydratase" evidence="1">
    <location>
        <begin position="103"/>
        <end position="221"/>
    </location>
</feature>
<keyword evidence="3" id="KW-1185">Reference proteome</keyword>
<evidence type="ECO:0000313" key="3">
    <source>
        <dbReference type="Proteomes" id="UP000199169"/>
    </source>
</evidence>
<dbReference type="AlphaFoldDB" id="A0A1A8XEI3"/>
<dbReference type="PANTHER" id="PTHR48079">
    <property type="entry name" value="PROTEIN YEEZ"/>
    <property type="match status" value="1"/>
</dbReference>
<dbReference type="InterPro" id="IPR036291">
    <property type="entry name" value="NAD(P)-bd_dom_sf"/>
</dbReference>
<gene>
    <name evidence="2" type="ORF">ACCAA_1070017</name>
</gene>
<proteinExistence type="predicted"/>
<reference evidence="2 3" key="1">
    <citation type="submission" date="2016-06" db="EMBL/GenBank/DDBJ databases">
        <authorList>
            <person name="Kjaerup R.B."/>
            <person name="Dalgaard T.S."/>
            <person name="Juul-Madsen H.R."/>
        </authorList>
    </citation>
    <scope>NUCLEOTIDE SEQUENCE [LARGE SCALE GENOMIC DNA]</scope>
    <source>
        <strain evidence="2">3</strain>
    </source>
</reference>
<dbReference type="Gene3D" id="3.40.50.720">
    <property type="entry name" value="NAD(P)-binding Rossmann-like Domain"/>
    <property type="match status" value="1"/>
</dbReference>
<evidence type="ECO:0000259" key="1">
    <source>
        <dbReference type="Pfam" id="PF01370"/>
    </source>
</evidence>
<dbReference type="GO" id="GO:0004029">
    <property type="term" value="F:aldehyde dehydrogenase (NAD+) activity"/>
    <property type="evidence" value="ECO:0007669"/>
    <property type="project" value="TreeGrafter"/>
</dbReference>
<dbReference type="PANTHER" id="PTHR48079:SF6">
    <property type="entry name" value="NAD(P)-BINDING DOMAIN-CONTAINING PROTEIN-RELATED"/>
    <property type="match status" value="1"/>
</dbReference>